<evidence type="ECO:0000256" key="1">
    <source>
        <dbReference type="SAM" id="MobiDB-lite"/>
    </source>
</evidence>
<keyword evidence="4" id="KW-1185">Reference proteome</keyword>
<dbReference type="InterPro" id="IPR006566">
    <property type="entry name" value="FBD"/>
</dbReference>
<reference evidence="3" key="1">
    <citation type="submission" date="2024-03" db="EMBL/GenBank/DDBJ databases">
        <title>WGS assembly of Saponaria officinalis var. Norfolk2.</title>
        <authorList>
            <person name="Jenkins J."/>
            <person name="Shu S."/>
            <person name="Grimwood J."/>
            <person name="Barry K."/>
            <person name="Goodstein D."/>
            <person name="Schmutz J."/>
            <person name="Leebens-Mack J."/>
            <person name="Osbourn A."/>
        </authorList>
    </citation>
    <scope>NUCLEOTIDE SEQUENCE [LARGE SCALE GENOMIC DNA]</scope>
    <source>
        <strain evidence="3">JIC</strain>
    </source>
</reference>
<dbReference type="EMBL" id="JBDFQZ010000008">
    <property type="protein sequence ID" value="KAK9699047.1"/>
    <property type="molecule type" value="Genomic_DNA"/>
</dbReference>
<dbReference type="PROSITE" id="PS50181">
    <property type="entry name" value="FBOX"/>
    <property type="match status" value="1"/>
</dbReference>
<protein>
    <recommendedName>
        <fullName evidence="2">F-box domain-containing protein</fullName>
    </recommendedName>
</protein>
<evidence type="ECO:0000313" key="4">
    <source>
        <dbReference type="Proteomes" id="UP001443914"/>
    </source>
</evidence>
<sequence>MIDSPNGDQLIAKHPKMEDQTPKSTTMKKQPEIDRLSSLPDFLLEEILSLLPTTAAAATSILSRRWRNLWTGVTRVHFDSASFSTSLDLRTFLNTVDSVLRRLDSSSNLRYFYLYFCLIDLEFEDCEDAYDLCYSFLKPWFGRICGRHTERIDVGDANSCDDFVRICIQNSIVAKKVDSRSDNGGLESPDWLMSLPQCVFQSEIPTELFLTNSFRYKLPECVYLPNLKKLSIRLFDSYRDLMRTLFKSLPLLEELTLLSALCHNDHFIEISAPNLKIFIVKFGGISLKAVISIDAPKLEHISISSFNSLFLRFVKIPSALSTAKLFLPAVNFLGGDPVNQMFELMKGISCVRSLVVYPPTLDVLNRVDVDALPSFQNLTHFSLTLIGIEDIDFDIPAWILRRVQTIEVTRLKGSDQELSLLENILSKANVLERLSVFMYDVAGRKTESLQKESDFVKELFLLPRVSSRCEIEFNGLVVRASINDV</sequence>
<dbReference type="InterPro" id="IPR050232">
    <property type="entry name" value="FBL13/AtMIF1-like"/>
</dbReference>
<dbReference type="SMART" id="SM00579">
    <property type="entry name" value="FBD"/>
    <property type="match status" value="1"/>
</dbReference>
<evidence type="ECO:0000313" key="3">
    <source>
        <dbReference type="EMBL" id="KAK9699047.1"/>
    </source>
</evidence>
<dbReference type="PANTHER" id="PTHR31900:SF31">
    <property type="entry name" value="F-BOX_LRR-REPEAT PROTEIN 13-LIKE"/>
    <property type="match status" value="1"/>
</dbReference>
<dbReference type="PANTHER" id="PTHR31900">
    <property type="entry name" value="F-BOX/RNI SUPERFAMILY PROTEIN-RELATED"/>
    <property type="match status" value="1"/>
</dbReference>
<dbReference type="AlphaFoldDB" id="A0AAW1J6Q3"/>
<feature type="region of interest" description="Disordered" evidence="1">
    <location>
        <begin position="1"/>
        <end position="32"/>
    </location>
</feature>
<dbReference type="InterPro" id="IPR001810">
    <property type="entry name" value="F-box_dom"/>
</dbReference>
<accession>A0AAW1J6Q3</accession>
<dbReference type="InterPro" id="IPR036047">
    <property type="entry name" value="F-box-like_dom_sf"/>
</dbReference>
<feature type="domain" description="F-box" evidence="2">
    <location>
        <begin position="33"/>
        <end position="69"/>
    </location>
</feature>
<evidence type="ECO:0000259" key="2">
    <source>
        <dbReference type="PROSITE" id="PS50181"/>
    </source>
</evidence>
<dbReference type="InterPro" id="IPR053781">
    <property type="entry name" value="F-box_AtFBL13-like"/>
</dbReference>
<gene>
    <name evidence="3" type="ORF">RND81_08G149500</name>
</gene>
<organism evidence="3 4">
    <name type="scientific">Saponaria officinalis</name>
    <name type="common">Common soapwort</name>
    <name type="synonym">Lychnis saponaria</name>
    <dbReference type="NCBI Taxonomy" id="3572"/>
    <lineage>
        <taxon>Eukaryota</taxon>
        <taxon>Viridiplantae</taxon>
        <taxon>Streptophyta</taxon>
        <taxon>Embryophyta</taxon>
        <taxon>Tracheophyta</taxon>
        <taxon>Spermatophyta</taxon>
        <taxon>Magnoliopsida</taxon>
        <taxon>eudicotyledons</taxon>
        <taxon>Gunneridae</taxon>
        <taxon>Pentapetalae</taxon>
        <taxon>Caryophyllales</taxon>
        <taxon>Caryophyllaceae</taxon>
        <taxon>Caryophylleae</taxon>
        <taxon>Saponaria</taxon>
    </lineage>
</organism>
<dbReference type="CDD" id="cd22160">
    <property type="entry name" value="F-box_AtFBL13-like"/>
    <property type="match status" value="1"/>
</dbReference>
<name>A0AAW1J6Q3_SAPOF</name>
<dbReference type="SUPFAM" id="SSF81383">
    <property type="entry name" value="F-box domain"/>
    <property type="match status" value="1"/>
</dbReference>
<comment type="caution">
    <text evidence="3">The sequence shown here is derived from an EMBL/GenBank/DDBJ whole genome shotgun (WGS) entry which is preliminary data.</text>
</comment>
<dbReference type="Gene3D" id="1.20.1280.50">
    <property type="match status" value="1"/>
</dbReference>
<dbReference type="Pfam" id="PF00646">
    <property type="entry name" value="F-box"/>
    <property type="match status" value="1"/>
</dbReference>
<dbReference type="Proteomes" id="UP001443914">
    <property type="component" value="Unassembled WGS sequence"/>
</dbReference>
<proteinExistence type="predicted"/>